<dbReference type="GeneID" id="28959308"/>
<proteinExistence type="predicted"/>
<keyword evidence="1" id="KW-0812">Transmembrane</keyword>
<dbReference type="VEuPathDB" id="FungiDB:FOXG_18602"/>
<accession>A0A0J9WJ91</accession>
<dbReference type="AlphaFoldDB" id="A0A0J9WJ91"/>
<gene>
    <name evidence="2" type="ORF">FOXG_18602</name>
</gene>
<evidence type="ECO:0000313" key="2">
    <source>
        <dbReference type="EMBL" id="KNA99871.1"/>
    </source>
</evidence>
<dbReference type="RefSeq" id="XP_018237917.1">
    <property type="nucleotide sequence ID" value="XM_018398734.1"/>
</dbReference>
<sequence>MDGMNQQQHQPWTVQVMVASFISAHRASFAWWIQLFFFFFFFELRVSWNKRTCRLSMPCFGTAERASLIQTHQLRIIMRRGVAVTVQNCSMTFKLKEAISIWAMALVSMTSDSCRHCTRHVTRCWRFTLLVG</sequence>
<evidence type="ECO:0000313" key="3">
    <source>
        <dbReference type="Proteomes" id="UP000009097"/>
    </source>
</evidence>
<dbReference type="KEGG" id="fox:FOXG_18602"/>
<reference evidence="2" key="2">
    <citation type="journal article" date="2010" name="Nature">
        <title>Comparative genomics reveals mobile pathogenicity chromosomes in Fusarium.</title>
        <authorList>
            <person name="Ma L.J."/>
            <person name="van der Does H.C."/>
            <person name="Borkovich K.A."/>
            <person name="Coleman J.J."/>
            <person name="Daboussi M.J."/>
            <person name="Di Pietro A."/>
            <person name="Dufresne M."/>
            <person name="Freitag M."/>
            <person name="Grabherr M."/>
            <person name="Henrissat B."/>
            <person name="Houterman P.M."/>
            <person name="Kang S."/>
            <person name="Shim W.B."/>
            <person name="Woloshuk C."/>
            <person name="Xie X."/>
            <person name="Xu J.R."/>
            <person name="Antoniw J."/>
            <person name="Baker S.E."/>
            <person name="Bluhm B.H."/>
            <person name="Breakspear A."/>
            <person name="Brown D.W."/>
            <person name="Butchko R.A."/>
            <person name="Chapman S."/>
            <person name="Coulson R."/>
            <person name="Coutinho P.M."/>
            <person name="Danchin E.G."/>
            <person name="Diener A."/>
            <person name="Gale L.R."/>
            <person name="Gardiner D.M."/>
            <person name="Goff S."/>
            <person name="Hammond-Kosack K.E."/>
            <person name="Hilburn K."/>
            <person name="Hua-Van A."/>
            <person name="Jonkers W."/>
            <person name="Kazan K."/>
            <person name="Kodira C.D."/>
            <person name="Koehrsen M."/>
            <person name="Kumar L."/>
            <person name="Lee Y.H."/>
            <person name="Li L."/>
            <person name="Manners J.M."/>
            <person name="Miranda-Saavedra D."/>
            <person name="Mukherjee M."/>
            <person name="Park G."/>
            <person name="Park J."/>
            <person name="Park S.Y."/>
            <person name="Proctor R.H."/>
            <person name="Regev A."/>
            <person name="Ruiz-Roldan M.C."/>
            <person name="Sain D."/>
            <person name="Sakthikumar S."/>
            <person name="Sykes S."/>
            <person name="Schwartz D.C."/>
            <person name="Turgeon B.G."/>
            <person name="Wapinski I."/>
            <person name="Yoder O."/>
            <person name="Young S."/>
            <person name="Zeng Q."/>
            <person name="Zhou S."/>
            <person name="Galagan J."/>
            <person name="Cuomo C.A."/>
            <person name="Kistler H.C."/>
            <person name="Rep M."/>
        </authorList>
    </citation>
    <scope>NUCLEOTIDE SEQUENCE [LARGE SCALE GENOMIC DNA]</scope>
    <source>
        <strain evidence="2">4287</strain>
    </source>
</reference>
<feature type="transmembrane region" description="Helical" evidence="1">
    <location>
        <begin position="29"/>
        <end position="48"/>
    </location>
</feature>
<protein>
    <submittedName>
        <fullName evidence="2">Uncharacterized protein</fullName>
    </submittedName>
</protein>
<keyword evidence="1" id="KW-1133">Transmembrane helix</keyword>
<dbReference type="Proteomes" id="UP000009097">
    <property type="component" value="Unassembled WGS sequence"/>
</dbReference>
<evidence type="ECO:0000256" key="1">
    <source>
        <dbReference type="SAM" id="Phobius"/>
    </source>
</evidence>
<reference evidence="2" key="1">
    <citation type="submission" date="2007-04" db="EMBL/GenBank/DDBJ databases">
        <authorList>
            <consortium name="The Broad Institute Genome Sequencing Platform"/>
            <person name="Birren B."/>
            <person name="Lander E."/>
            <person name="Galagan J."/>
            <person name="Nusbaum C."/>
            <person name="Devon K."/>
            <person name="Ma L.-J."/>
            <person name="Jaffe D."/>
            <person name="Butler J."/>
            <person name="Alvarez P."/>
            <person name="Gnerre S."/>
            <person name="Grabherr M."/>
            <person name="Kleber M."/>
            <person name="Mauceli E."/>
            <person name="Brockman W."/>
            <person name="MacCallum I.A."/>
            <person name="Young S."/>
            <person name="LaButti K."/>
            <person name="DeCaprio D."/>
            <person name="Crawford M."/>
            <person name="Koehrsen M."/>
            <person name="Engels R."/>
            <person name="Montgomery P."/>
            <person name="Pearson M."/>
            <person name="Howarth C."/>
            <person name="Larson L."/>
            <person name="White J."/>
            <person name="O'Leary S."/>
            <person name="Kodira C."/>
            <person name="Zeng Q."/>
            <person name="Yandava C."/>
            <person name="Alvarado L."/>
            <person name="Kistler C."/>
            <person name="Shim W.-B."/>
            <person name="Kang S."/>
            <person name="Woloshuk C."/>
        </authorList>
    </citation>
    <scope>NUCLEOTIDE SEQUENCE</scope>
    <source>
        <strain evidence="2">4287</strain>
    </source>
</reference>
<keyword evidence="1" id="KW-0472">Membrane</keyword>
<organism evidence="2 3">
    <name type="scientific">Fusarium oxysporum f. sp. lycopersici (strain 4287 / CBS 123668 / FGSC 9935 / NRRL 34936)</name>
    <name type="common">Fusarium vascular wilt of tomato</name>
    <dbReference type="NCBI Taxonomy" id="426428"/>
    <lineage>
        <taxon>Eukaryota</taxon>
        <taxon>Fungi</taxon>
        <taxon>Dikarya</taxon>
        <taxon>Ascomycota</taxon>
        <taxon>Pezizomycotina</taxon>
        <taxon>Sordariomycetes</taxon>
        <taxon>Hypocreomycetidae</taxon>
        <taxon>Hypocreales</taxon>
        <taxon>Nectriaceae</taxon>
        <taxon>Fusarium</taxon>
        <taxon>Fusarium oxysporum species complex</taxon>
    </lineage>
</organism>
<dbReference type="EMBL" id="DS231698">
    <property type="protein sequence ID" value="KNA99871.1"/>
    <property type="molecule type" value="Genomic_DNA"/>
</dbReference>
<name>A0A0J9WJ91_FUSO4</name>